<dbReference type="PANTHER" id="PTHR33755">
    <property type="entry name" value="TOXIN PARE1-RELATED"/>
    <property type="match status" value="1"/>
</dbReference>
<gene>
    <name evidence="3" type="ORF">LCGC14_2625300</name>
</gene>
<evidence type="ECO:0000256" key="1">
    <source>
        <dbReference type="ARBA" id="ARBA00006226"/>
    </source>
</evidence>
<dbReference type="InterPro" id="IPR051803">
    <property type="entry name" value="TA_system_RelE-like_toxin"/>
</dbReference>
<name>A0A0F9A1U3_9ZZZZ</name>
<protein>
    <recommendedName>
        <fullName evidence="4">Plasmid stabilization system protein</fullName>
    </recommendedName>
</protein>
<dbReference type="PANTHER" id="PTHR33755:SF5">
    <property type="entry name" value="TYPE II TOXIN-ANTITOXIN SYSTEM RELE_PARE FAMILY TOXIN"/>
    <property type="match status" value="1"/>
</dbReference>
<dbReference type="Gene3D" id="3.30.2310.20">
    <property type="entry name" value="RelE-like"/>
    <property type="match status" value="1"/>
</dbReference>
<dbReference type="Pfam" id="PF05016">
    <property type="entry name" value="ParE_toxin"/>
    <property type="match status" value="1"/>
</dbReference>
<proteinExistence type="inferred from homology"/>
<keyword evidence="2" id="KW-1277">Toxin-antitoxin system</keyword>
<dbReference type="AlphaFoldDB" id="A0A0F9A1U3"/>
<sequence length="103" mass="11661">MAEVIWSDSAIQDLNDIGEYISKDSEKYAEITVSQLFSSTDILEDHPKAGKIVPEFEIESIRELIRGNYRIVYQLTEDQLIQILAVHHSARLLGGVIYPVKGE</sequence>
<evidence type="ECO:0008006" key="4">
    <source>
        <dbReference type="Google" id="ProtNLM"/>
    </source>
</evidence>
<reference evidence="3" key="1">
    <citation type="journal article" date="2015" name="Nature">
        <title>Complex archaea that bridge the gap between prokaryotes and eukaryotes.</title>
        <authorList>
            <person name="Spang A."/>
            <person name="Saw J.H."/>
            <person name="Jorgensen S.L."/>
            <person name="Zaremba-Niedzwiedzka K."/>
            <person name="Martijn J."/>
            <person name="Lind A.E."/>
            <person name="van Eijk R."/>
            <person name="Schleper C."/>
            <person name="Guy L."/>
            <person name="Ettema T.J."/>
        </authorList>
    </citation>
    <scope>NUCLEOTIDE SEQUENCE</scope>
</reference>
<accession>A0A0F9A1U3</accession>
<dbReference type="NCBIfam" id="TIGR02385">
    <property type="entry name" value="RelE_StbE"/>
    <property type="match status" value="1"/>
</dbReference>
<dbReference type="InterPro" id="IPR007712">
    <property type="entry name" value="RelE/ParE_toxin"/>
</dbReference>
<organism evidence="3">
    <name type="scientific">marine sediment metagenome</name>
    <dbReference type="NCBI Taxonomy" id="412755"/>
    <lineage>
        <taxon>unclassified sequences</taxon>
        <taxon>metagenomes</taxon>
        <taxon>ecological metagenomes</taxon>
    </lineage>
</organism>
<comment type="caution">
    <text evidence="3">The sequence shown here is derived from an EMBL/GenBank/DDBJ whole genome shotgun (WGS) entry which is preliminary data.</text>
</comment>
<comment type="similarity">
    <text evidence="1">Belongs to the RelE toxin family.</text>
</comment>
<evidence type="ECO:0000256" key="2">
    <source>
        <dbReference type="ARBA" id="ARBA00022649"/>
    </source>
</evidence>
<dbReference type="SUPFAM" id="SSF143011">
    <property type="entry name" value="RelE-like"/>
    <property type="match status" value="1"/>
</dbReference>
<dbReference type="EMBL" id="LAZR01044894">
    <property type="protein sequence ID" value="KKL03524.1"/>
    <property type="molecule type" value="Genomic_DNA"/>
</dbReference>
<evidence type="ECO:0000313" key="3">
    <source>
        <dbReference type="EMBL" id="KKL03524.1"/>
    </source>
</evidence>
<dbReference type="InterPro" id="IPR035093">
    <property type="entry name" value="RelE/ParE_toxin_dom_sf"/>
</dbReference>